<proteinExistence type="predicted"/>
<dbReference type="InterPro" id="IPR025554">
    <property type="entry name" value="DUF4140"/>
</dbReference>
<dbReference type="PANTHER" id="PTHR31005:SF8">
    <property type="entry name" value="DUF4139 DOMAIN-CONTAINING PROTEIN"/>
    <property type="match status" value="1"/>
</dbReference>
<accession>A0A931FEH5</accession>
<feature type="domain" description="DUF4139" evidence="2">
    <location>
        <begin position="230"/>
        <end position="707"/>
    </location>
</feature>
<name>A0A931FEH5_9ACTN</name>
<reference evidence="4" key="1">
    <citation type="submission" date="2020-11" db="EMBL/GenBank/DDBJ databases">
        <title>Isolation and identification of active actinomycetes.</title>
        <authorList>
            <person name="Yu B."/>
        </authorList>
    </citation>
    <scope>NUCLEOTIDE SEQUENCE</scope>
    <source>
        <strain evidence="4">NEAU-YB345</strain>
    </source>
</reference>
<dbReference type="AlphaFoldDB" id="A0A931FEH5"/>
<feature type="coiled-coil region" evidence="1">
    <location>
        <begin position="85"/>
        <end position="112"/>
    </location>
</feature>
<feature type="domain" description="DUF4140" evidence="3">
    <location>
        <begin position="15"/>
        <end position="114"/>
    </location>
</feature>
<protein>
    <submittedName>
        <fullName evidence="4">DUF4139 domain-containing protein</fullName>
    </submittedName>
</protein>
<dbReference type="RefSeq" id="WP_196192692.1">
    <property type="nucleotide sequence ID" value="NZ_JADPRT010000002.1"/>
</dbReference>
<evidence type="ECO:0000259" key="3">
    <source>
        <dbReference type="Pfam" id="PF13600"/>
    </source>
</evidence>
<evidence type="ECO:0000313" key="4">
    <source>
        <dbReference type="EMBL" id="MBF9067519.1"/>
    </source>
</evidence>
<organism evidence="4 5">
    <name type="scientific">Streptacidiphilus fuscans</name>
    <dbReference type="NCBI Taxonomy" id="2789292"/>
    <lineage>
        <taxon>Bacteria</taxon>
        <taxon>Bacillati</taxon>
        <taxon>Actinomycetota</taxon>
        <taxon>Actinomycetes</taxon>
        <taxon>Kitasatosporales</taxon>
        <taxon>Streptomycetaceae</taxon>
        <taxon>Streptacidiphilus</taxon>
    </lineage>
</organism>
<evidence type="ECO:0000259" key="2">
    <source>
        <dbReference type="Pfam" id="PF13598"/>
    </source>
</evidence>
<dbReference type="Pfam" id="PF13600">
    <property type="entry name" value="DUF4140"/>
    <property type="match status" value="1"/>
</dbReference>
<keyword evidence="1" id="KW-0175">Coiled coil</keyword>
<dbReference type="InterPro" id="IPR011935">
    <property type="entry name" value="CHP02231"/>
</dbReference>
<dbReference type="EMBL" id="JADPRT010000002">
    <property type="protein sequence ID" value="MBF9067519.1"/>
    <property type="molecule type" value="Genomic_DNA"/>
</dbReference>
<keyword evidence="5" id="KW-1185">Reference proteome</keyword>
<evidence type="ECO:0000256" key="1">
    <source>
        <dbReference type="SAM" id="Coils"/>
    </source>
</evidence>
<dbReference type="Pfam" id="PF13598">
    <property type="entry name" value="DUF4139"/>
    <property type="match status" value="1"/>
</dbReference>
<comment type="caution">
    <text evidence="4">The sequence shown here is derived from an EMBL/GenBank/DDBJ whole genome shotgun (WGS) entry which is preliminary data.</text>
</comment>
<dbReference type="InterPro" id="IPR037291">
    <property type="entry name" value="DUF4139"/>
</dbReference>
<dbReference type="PANTHER" id="PTHR31005">
    <property type="entry name" value="DUF4139 DOMAIN-CONTAINING PROTEIN"/>
    <property type="match status" value="1"/>
</dbReference>
<gene>
    <name evidence="4" type="ORF">I2501_05630</name>
</gene>
<sequence length="720" mass="75323">MEHELLVAQSRLDSVTVHTDGALCRRRVCVQLPAGVSRVRLAGLPLVSDPHSLRARVVDSRETTPARVLDVRREERAEVVPREQLASLQRELDAAQEAYDVARARRDRIAARSETTFALRPVPPLPRRGDPPRPAPVEAVIALAGFADARLDGLNAQLLAAEGVFERAEHGLDVARHRLAEASHALPTESTRTTADAVVTIDLGSGGSGVAARSEAADGSEGEPERELELELEYAVPGATWFPSYRLQLARRTSTEAGSAHDSLSLRASIAQRTGEDWTGVRLSLSTAALLTRSVMPQLRSIRLGRRQAEQPAPPWREAPAGLSGLFGGYDAAAADAPAPTGHEPVPVAARGLGKAVAGAGAGVGAVGGNDGERELRPAMRRAAPRAAVFGAAPAAPGAAPGGPPAYGSARAQPMAAAFAAPPPAGSAAPGRALPASEPTLDVALRDLAGLELAGPGAPIGARGTLAPSTPGTPSAAVEREYRQRAHSVRGLAVPPHAVPVAESAAFDHRFDTAARVDVPADGAWHSVAVAEFPVGLTLRHLCVPSLDPQVYATVELANTSPHALLPGPLDVVVDGEYSTTVAMPALAPGARKRIGIGVEEGVRVARHSRSAESSSGLLGGTTVITQRVEVEVANRLDRPITLDVLERVPVSDEKDARIEDTAATPPWTVVPPEEDEHHRRGLRRWQLDLAPAATATLTGGYEIRIPSAKAVVGGNRRDA</sequence>
<evidence type="ECO:0000313" key="5">
    <source>
        <dbReference type="Proteomes" id="UP000657385"/>
    </source>
</evidence>
<dbReference type="Proteomes" id="UP000657385">
    <property type="component" value="Unassembled WGS sequence"/>
</dbReference>